<sequence length="100" mass="10858">MSPEGEAVSVISVLGNDYSIKAPVGKQQALKDSAQLLKSLLAETKAASPSLMGDRLLVLTALKLCAQQLELEQRHRQDIEHLEERVSTRVAGIAGLIRRP</sequence>
<dbReference type="Pfam" id="PF05164">
    <property type="entry name" value="ZapA"/>
    <property type="match status" value="1"/>
</dbReference>
<reference evidence="3 4" key="1">
    <citation type="journal article" date="2021" name="Syst. Appl. Microbiol.">
        <title>Pseudomonas lalucatii sp. nov. isolated from Vallgornera, a karstic cave in Mallorca, Western Mediterranean.</title>
        <authorList>
            <person name="Busquets A."/>
            <person name="Mulet M."/>
            <person name="Gomila M."/>
            <person name="Garcia-Valdes E."/>
        </authorList>
    </citation>
    <scope>NUCLEOTIDE SEQUENCE [LARGE SCALE GENOMIC DNA]</scope>
    <source>
        <strain evidence="3 4">R1b54</strain>
    </source>
</reference>
<dbReference type="RefSeq" id="WP_213640763.1">
    <property type="nucleotide sequence ID" value="NZ_JADPMV010000002.1"/>
</dbReference>
<organism evidence="3 4">
    <name type="scientific">Pseudomonas lalucatii</name>
    <dbReference type="NCBI Taxonomy" id="1424203"/>
    <lineage>
        <taxon>Bacteria</taxon>
        <taxon>Pseudomonadati</taxon>
        <taxon>Pseudomonadota</taxon>
        <taxon>Gammaproteobacteria</taxon>
        <taxon>Pseudomonadales</taxon>
        <taxon>Pseudomonadaceae</taxon>
        <taxon>Pseudomonas</taxon>
    </lineage>
</organism>
<protein>
    <submittedName>
        <fullName evidence="3">Cell division protein ZapA</fullName>
    </submittedName>
</protein>
<dbReference type="GO" id="GO:0051301">
    <property type="term" value="P:cell division"/>
    <property type="evidence" value="ECO:0007669"/>
    <property type="project" value="UniProtKB-KW"/>
</dbReference>
<dbReference type="SUPFAM" id="SSF102829">
    <property type="entry name" value="Cell division protein ZapA-like"/>
    <property type="match status" value="1"/>
</dbReference>
<accession>A0ABS5Q3R9</accession>
<comment type="similarity">
    <text evidence="1">Belongs to the ZapA family. Type 1 subfamily.</text>
</comment>
<keyword evidence="3" id="KW-0131">Cell cycle</keyword>
<proteinExistence type="inferred from homology"/>
<evidence type="ECO:0000256" key="1">
    <source>
        <dbReference type="ARBA" id="ARBA00010074"/>
    </source>
</evidence>
<evidence type="ECO:0000256" key="2">
    <source>
        <dbReference type="ARBA" id="ARBA00023054"/>
    </source>
</evidence>
<evidence type="ECO:0000313" key="3">
    <source>
        <dbReference type="EMBL" id="MBS7663367.1"/>
    </source>
</evidence>
<dbReference type="Gene3D" id="3.30.160.880">
    <property type="entry name" value="Cell division protein ZapA protomer, N-terminal domain"/>
    <property type="match status" value="1"/>
</dbReference>
<evidence type="ECO:0000313" key="4">
    <source>
        <dbReference type="Proteomes" id="UP001196601"/>
    </source>
</evidence>
<name>A0ABS5Q3R9_9PSED</name>
<dbReference type="InterPro" id="IPR042233">
    <property type="entry name" value="Cell_div_ZapA_N"/>
</dbReference>
<dbReference type="EMBL" id="JADPMV010000002">
    <property type="protein sequence ID" value="MBS7663367.1"/>
    <property type="molecule type" value="Genomic_DNA"/>
</dbReference>
<keyword evidence="3" id="KW-0132">Cell division</keyword>
<dbReference type="InterPro" id="IPR036192">
    <property type="entry name" value="Cell_div_ZapA-like_sf"/>
</dbReference>
<dbReference type="InterPro" id="IPR007838">
    <property type="entry name" value="Cell_div_ZapA-like"/>
</dbReference>
<keyword evidence="4" id="KW-1185">Reference proteome</keyword>
<keyword evidence="2" id="KW-0175">Coiled coil</keyword>
<dbReference type="Proteomes" id="UP001196601">
    <property type="component" value="Unassembled WGS sequence"/>
</dbReference>
<comment type="caution">
    <text evidence="3">The sequence shown here is derived from an EMBL/GenBank/DDBJ whole genome shotgun (WGS) entry which is preliminary data.</text>
</comment>
<gene>
    <name evidence="3" type="ORF">I0D00_15670</name>
</gene>